<gene>
    <name evidence="4" type="ORF">SAMN04489714_0033</name>
</gene>
<dbReference type="SMART" id="SM00448">
    <property type="entry name" value="REC"/>
    <property type="match status" value="1"/>
</dbReference>
<organism evidence="4 5">
    <name type="scientific">Schaalia radingae</name>
    <dbReference type="NCBI Taxonomy" id="131110"/>
    <lineage>
        <taxon>Bacteria</taxon>
        <taxon>Bacillati</taxon>
        <taxon>Actinomycetota</taxon>
        <taxon>Actinomycetes</taxon>
        <taxon>Actinomycetales</taxon>
        <taxon>Actinomycetaceae</taxon>
        <taxon>Schaalia</taxon>
    </lineage>
</organism>
<evidence type="ECO:0000313" key="4">
    <source>
        <dbReference type="EMBL" id="SDT85395.1"/>
    </source>
</evidence>
<reference evidence="4 5" key="1">
    <citation type="submission" date="2016-10" db="EMBL/GenBank/DDBJ databases">
        <authorList>
            <person name="Varghese N."/>
            <person name="Submissions S."/>
        </authorList>
    </citation>
    <scope>NUCLEOTIDE SEQUENCE [LARGE SCALE GENOMIC DNA]</scope>
    <source>
        <strain evidence="4 5">DSM 9169</strain>
    </source>
</reference>
<evidence type="ECO:0000313" key="5">
    <source>
        <dbReference type="Proteomes" id="UP000198976"/>
    </source>
</evidence>
<evidence type="ECO:0000259" key="3">
    <source>
        <dbReference type="PROSITE" id="PS50110"/>
    </source>
</evidence>
<keyword evidence="5" id="KW-1185">Reference proteome</keyword>
<feature type="modified residue" description="4-aspartylphosphate" evidence="2">
    <location>
        <position position="60"/>
    </location>
</feature>
<dbReference type="InterPro" id="IPR011006">
    <property type="entry name" value="CheY-like_superfamily"/>
</dbReference>
<dbReference type="SUPFAM" id="SSF52172">
    <property type="entry name" value="CheY-like"/>
    <property type="match status" value="1"/>
</dbReference>
<dbReference type="InterPro" id="IPR050595">
    <property type="entry name" value="Bact_response_regulator"/>
</dbReference>
<keyword evidence="1 2" id="KW-0597">Phosphoprotein</keyword>
<dbReference type="Proteomes" id="UP000198976">
    <property type="component" value="Chromosome I"/>
</dbReference>
<name>A0ABY0V4K9_9ACTO</name>
<evidence type="ECO:0000256" key="2">
    <source>
        <dbReference type="PROSITE-ProRule" id="PRU00169"/>
    </source>
</evidence>
<dbReference type="InterPro" id="IPR001789">
    <property type="entry name" value="Sig_transdc_resp-reg_receiver"/>
</dbReference>
<proteinExistence type="predicted"/>
<dbReference type="EMBL" id="LT629792">
    <property type="protein sequence ID" value="SDT85395.1"/>
    <property type="molecule type" value="Genomic_DNA"/>
</dbReference>
<dbReference type="PANTHER" id="PTHR44591">
    <property type="entry name" value="STRESS RESPONSE REGULATOR PROTEIN 1"/>
    <property type="match status" value="1"/>
</dbReference>
<dbReference type="RefSeq" id="WP_058237613.1">
    <property type="nucleotide sequence ID" value="NZ_LT629792.1"/>
</dbReference>
<dbReference type="Pfam" id="PF00072">
    <property type="entry name" value="Response_reg"/>
    <property type="match status" value="1"/>
</dbReference>
<feature type="domain" description="Response regulatory" evidence="3">
    <location>
        <begin position="4"/>
        <end position="128"/>
    </location>
</feature>
<dbReference type="PANTHER" id="PTHR44591:SF3">
    <property type="entry name" value="RESPONSE REGULATORY DOMAIN-CONTAINING PROTEIN"/>
    <property type="match status" value="1"/>
</dbReference>
<protein>
    <submittedName>
        <fullName evidence="4">Response regulator receiver domain-containing protein</fullName>
    </submittedName>
</protein>
<evidence type="ECO:0000256" key="1">
    <source>
        <dbReference type="ARBA" id="ARBA00022553"/>
    </source>
</evidence>
<dbReference type="Gene3D" id="3.40.50.2300">
    <property type="match status" value="1"/>
</dbReference>
<accession>A0ABY0V4K9</accession>
<sequence length="156" mass="17700">MTLAVLILEDEAEVRDALERDCDEFWDTLRLETAEDVDDAWQAIRSIDEDGDELALVLADHRLPGRNGVDFLIDMMDEPSTVNTRRVLVTGQADQSDTIRALNEASLDYYIAKPWVRDELVATVRDQLTTYVLESGVDPLPYMPVLDAVRIMDAMR</sequence>
<dbReference type="PROSITE" id="PS50110">
    <property type="entry name" value="RESPONSE_REGULATORY"/>
    <property type="match status" value="1"/>
</dbReference>